<evidence type="ECO:0008006" key="4">
    <source>
        <dbReference type="Google" id="ProtNLM"/>
    </source>
</evidence>
<proteinExistence type="predicted"/>
<dbReference type="Proteomes" id="UP000721954">
    <property type="component" value="Unassembled WGS sequence"/>
</dbReference>
<name>A0ABS3XPR7_9ACTN</name>
<reference evidence="2 3" key="1">
    <citation type="submission" date="2021-02" db="EMBL/GenBank/DDBJ databases">
        <title>Streptomyces spirodelae sp. nov., isolated from duckweed.</title>
        <authorList>
            <person name="Saimee Y."/>
            <person name="Duangmal K."/>
        </authorList>
    </citation>
    <scope>NUCLEOTIDE SEQUENCE [LARGE SCALE GENOMIC DNA]</scope>
    <source>
        <strain evidence="2 3">DSM 42105</strain>
    </source>
</reference>
<protein>
    <recommendedName>
        <fullName evidence="4">Tetratricopeptide repeat protein</fullName>
    </recommendedName>
</protein>
<gene>
    <name evidence="2" type="ORF">JW613_03015</name>
</gene>
<feature type="compositionally biased region" description="Low complexity" evidence="1">
    <location>
        <begin position="104"/>
        <end position="120"/>
    </location>
</feature>
<accession>A0ABS3XPR7</accession>
<feature type="compositionally biased region" description="Pro residues" evidence="1">
    <location>
        <begin position="121"/>
        <end position="131"/>
    </location>
</feature>
<feature type="region of interest" description="Disordered" evidence="1">
    <location>
        <begin position="81"/>
        <end position="139"/>
    </location>
</feature>
<evidence type="ECO:0000313" key="3">
    <source>
        <dbReference type="Proteomes" id="UP000721954"/>
    </source>
</evidence>
<sequence length="290" mass="29441">MPTTYEPDEVPAWPAYAFVVRGGGQVAVSGPLLPACEHPSRTSAVDAVAAAAAGLGRPVRAEATEADGTVWHLVISPDGAVGELSGGASRGRAPKKRNAPAPAPAQARAQAPDPVVAAAPAPSPAPSPAPASPGGLPVASDALAEGVSQLETHAAAGRMDQATALAAQLDQHAADSLGLSHPDALRTREARARITALAGDPVGAVRLYRDIAERWHYQGADDQAEAVASRAHALWLEIPDLETAIAAGVAMVRMRNQIPGENGTAFAATLQHQTRLEAARNATAQSAAAG</sequence>
<evidence type="ECO:0000256" key="1">
    <source>
        <dbReference type="SAM" id="MobiDB-lite"/>
    </source>
</evidence>
<evidence type="ECO:0000313" key="2">
    <source>
        <dbReference type="EMBL" id="MBO8197288.1"/>
    </source>
</evidence>
<comment type="caution">
    <text evidence="2">The sequence shown here is derived from an EMBL/GenBank/DDBJ whole genome shotgun (WGS) entry which is preliminary data.</text>
</comment>
<dbReference type="GeneID" id="96257562"/>
<keyword evidence="3" id="KW-1185">Reference proteome</keyword>
<organism evidence="2 3">
    <name type="scientific">Streptomyces smyrnaeus</name>
    <dbReference type="NCBI Taxonomy" id="1387713"/>
    <lineage>
        <taxon>Bacteria</taxon>
        <taxon>Bacillati</taxon>
        <taxon>Actinomycetota</taxon>
        <taxon>Actinomycetes</taxon>
        <taxon>Kitasatosporales</taxon>
        <taxon>Streptomycetaceae</taxon>
        <taxon>Streptomyces</taxon>
    </lineage>
</organism>
<dbReference type="EMBL" id="JAFFZM010000001">
    <property type="protein sequence ID" value="MBO8197288.1"/>
    <property type="molecule type" value="Genomic_DNA"/>
</dbReference>
<dbReference type="RefSeq" id="WP_209209091.1">
    <property type="nucleotide sequence ID" value="NZ_JAFFZM010000001.1"/>
</dbReference>